<evidence type="ECO:0000259" key="7">
    <source>
        <dbReference type="Pfam" id="PF00746"/>
    </source>
</evidence>
<dbReference type="GO" id="GO:0005975">
    <property type="term" value="P:carbohydrate metabolic process"/>
    <property type="evidence" value="ECO:0007669"/>
    <property type="project" value="UniProtKB-ARBA"/>
</dbReference>
<evidence type="ECO:0000256" key="3">
    <source>
        <dbReference type="ARBA" id="ARBA00022729"/>
    </source>
</evidence>
<dbReference type="NCBIfam" id="TIGR04226">
    <property type="entry name" value="RrgB_K2N_iso_D2"/>
    <property type="match status" value="1"/>
</dbReference>
<dbReference type="AlphaFoldDB" id="A0A6I1GED3"/>
<feature type="domain" description="SpaA-like prealbumin fold" evidence="8">
    <location>
        <begin position="479"/>
        <end position="574"/>
    </location>
</feature>
<keyword evidence="2" id="KW-0964">Secreted</keyword>
<keyword evidence="5" id="KW-0812">Transmembrane</keyword>
<dbReference type="EMBL" id="WBVT01000027">
    <property type="protein sequence ID" value="KAB7789905.1"/>
    <property type="molecule type" value="Genomic_DNA"/>
</dbReference>
<sequence length="681" mass="71251">MKMRKLFAGIAAAATLLSGLALGAGAANAADVDPSELTTAAGNQKVELANPGSTDITIKGSKAKLAGHTFKYVRLGTYTYAKTAPAVVEVDGVKTLQIAGVSVETDAAAKDYLNAVLGEVDKNYTGTGAPKYFDGNPAGYIAENMNDSGATTKPQWSGTLRNFVTALSNNQQFKDVTANGTSFTVPKTITEDAAGVATFTEKVPQGLYVLVDVTANAGDSVNGTEGNYRASIPMVVGTKIVGTVSFPNADNTQTLTYSGEFDLAKGGLGVVDVKNDRPTIDKTITGVNDHTTDAEDQKANVTADGKAASAAVGDVINYQIGNVEIPSTVGYDTAKFPYLFKITDTLHKGQTYNNDAQVYVDKNADGELTDGEKLDAADYGLTISGPDSDDENTTIAVDLSQYVGGKVNGNAIVEGSAAGLNPDLIGKKIYVTYTATLNDDAIVYPDGSNDNGVRLDYSNNPGSESHGTVTPPDTQVFTGKFSLKKVNKQGKTLAGAKFTVTKNGKTLAFTGVAGSYKAATADANPTVTEVEVGEDGLLHLAGLEGTYTIKETQAPEGYSSLFLPEFQVTVRTTPIKSNTLIDNKWYMSSEADPTAPTDPSKFVNKANAKTTVTVDKQDIWKLVADGLVEGNVQVTNVTSVSELPKTGAAGIALFTIIGVLLAAVAAIVYMRSRATKRALRA</sequence>
<evidence type="ECO:0000256" key="1">
    <source>
        <dbReference type="ARBA" id="ARBA00022512"/>
    </source>
</evidence>
<reference evidence="9 10" key="1">
    <citation type="submission" date="2019-09" db="EMBL/GenBank/DDBJ databases">
        <title>Characterization of the phylogenetic diversity of two novel species belonging to the genus Bifidobacterium: Bifidobacterium cebidarum sp. nov. and Bifidobacterium leontopitheci sp. nov.</title>
        <authorList>
            <person name="Lugli G.A."/>
            <person name="Duranti S."/>
            <person name="Milani C."/>
            <person name="Turroni F."/>
            <person name="Ventura M."/>
        </authorList>
    </citation>
    <scope>NUCLEOTIDE SEQUENCE [LARGE SCALE GENOMIC DNA]</scope>
    <source>
        <strain evidence="9 10">LMG 31471</strain>
    </source>
</reference>
<keyword evidence="1" id="KW-0134">Cell wall</keyword>
<protein>
    <submittedName>
        <fullName evidence="9">Fimbrial isopeptide formation D2 domain-containing protein</fullName>
    </submittedName>
</protein>
<comment type="caution">
    <text evidence="9">The sequence shown here is derived from an EMBL/GenBank/DDBJ whole genome shotgun (WGS) entry which is preliminary data.</text>
</comment>
<evidence type="ECO:0000256" key="2">
    <source>
        <dbReference type="ARBA" id="ARBA00022525"/>
    </source>
</evidence>
<accession>A0A6I1GED3</accession>
<dbReference type="Gene3D" id="2.60.40.10">
    <property type="entry name" value="Immunoglobulins"/>
    <property type="match status" value="1"/>
</dbReference>
<dbReference type="Pfam" id="PF17802">
    <property type="entry name" value="SpaA"/>
    <property type="match status" value="1"/>
</dbReference>
<evidence type="ECO:0000256" key="4">
    <source>
        <dbReference type="ARBA" id="ARBA00023088"/>
    </source>
</evidence>
<dbReference type="InterPro" id="IPR013783">
    <property type="entry name" value="Ig-like_fold"/>
</dbReference>
<gene>
    <name evidence="9" type="ORF">F7D09_1572</name>
</gene>
<feature type="signal peptide" evidence="6">
    <location>
        <begin position="1"/>
        <end position="29"/>
    </location>
</feature>
<dbReference type="InterPro" id="IPR026466">
    <property type="entry name" value="Fim_isopep_form_D2_dom"/>
</dbReference>
<evidence type="ECO:0000256" key="5">
    <source>
        <dbReference type="SAM" id="Phobius"/>
    </source>
</evidence>
<feature type="transmembrane region" description="Helical" evidence="5">
    <location>
        <begin position="648"/>
        <end position="670"/>
    </location>
</feature>
<dbReference type="NCBIfam" id="TIGR01167">
    <property type="entry name" value="LPXTG_anchor"/>
    <property type="match status" value="1"/>
</dbReference>
<proteinExistence type="predicted"/>
<dbReference type="RefSeq" id="WP_193312394.1">
    <property type="nucleotide sequence ID" value="NZ_JBHSKZ010000009.1"/>
</dbReference>
<evidence type="ECO:0000256" key="6">
    <source>
        <dbReference type="SAM" id="SignalP"/>
    </source>
</evidence>
<keyword evidence="5" id="KW-0472">Membrane</keyword>
<organism evidence="9 10">
    <name type="scientific">Bifidobacterium leontopitheci</name>
    <dbReference type="NCBI Taxonomy" id="2650774"/>
    <lineage>
        <taxon>Bacteria</taxon>
        <taxon>Bacillati</taxon>
        <taxon>Actinomycetota</taxon>
        <taxon>Actinomycetes</taxon>
        <taxon>Bifidobacteriales</taxon>
        <taxon>Bifidobacteriaceae</taxon>
        <taxon>Bifidobacterium</taxon>
    </lineage>
</organism>
<dbReference type="Proteomes" id="UP000441772">
    <property type="component" value="Unassembled WGS sequence"/>
</dbReference>
<keyword evidence="5" id="KW-1133">Transmembrane helix</keyword>
<keyword evidence="10" id="KW-1185">Reference proteome</keyword>
<evidence type="ECO:0000313" key="9">
    <source>
        <dbReference type="EMBL" id="KAB7789905.1"/>
    </source>
</evidence>
<keyword evidence="3 6" id="KW-0732">Signal</keyword>
<keyword evidence="4" id="KW-0572">Peptidoglycan-anchor</keyword>
<name>A0A6I1GED3_9BIFI</name>
<dbReference type="InterPro" id="IPR041033">
    <property type="entry name" value="SpaA_PFL_dom_1"/>
</dbReference>
<dbReference type="Pfam" id="PF00746">
    <property type="entry name" value="Gram_pos_anchor"/>
    <property type="match status" value="1"/>
</dbReference>
<feature type="chain" id="PRO_5026255121" evidence="6">
    <location>
        <begin position="30"/>
        <end position="681"/>
    </location>
</feature>
<evidence type="ECO:0000313" key="10">
    <source>
        <dbReference type="Proteomes" id="UP000441772"/>
    </source>
</evidence>
<dbReference type="Gene3D" id="2.60.40.740">
    <property type="match status" value="1"/>
</dbReference>
<dbReference type="InterPro" id="IPR019931">
    <property type="entry name" value="LPXTG_anchor"/>
</dbReference>
<evidence type="ECO:0000259" key="8">
    <source>
        <dbReference type="Pfam" id="PF17802"/>
    </source>
</evidence>
<feature type="domain" description="Gram-positive cocci surface proteins LPxTG" evidence="7">
    <location>
        <begin position="638"/>
        <end position="675"/>
    </location>
</feature>